<dbReference type="Proteomes" id="UP000244912">
    <property type="component" value="Unassembled WGS sequence"/>
</dbReference>
<accession>A0A2R8BWF2</accession>
<keyword evidence="6" id="KW-1185">Reference proteome</keyword>
<feature type="domain" description="OmpA-like" evidence="4">
    <location>
        <begin position="558"/>
        <end position="686"/>
    </location>
</feature>
<sequence length="686" mass="75281">MPLSRRATSRVTANIWPGFVDAVTSLLMVMTFVLTIFIVVQYVLREEISGQESELNALTAEIAGLTRSLGLADARTTELEDEREALRAETQRQSDLVASLQSRIDRQEGQIASFEEQVASLLARQDRDQAAIAGLEGERDELVSDREALNLALAQARDEIDIASEQARLAAARREALEALVASLRTEAGEQGDAIASLETALSEEEAARLTEAAAAEALRDRLSESEAELTAMSLALEEQRQRAEETLTLLAAAESIEDELNARLAAALLARDEALEDQTDLDARLTAALERNAELSGADERLQAALTAQEAAEVEIDRTDALLQLALAEQDEQAAEMAAISDALEAAKAARIAFAGDLEDARARLAEAQAEVDELRELAGREADERDRLAAALTEARAESAALREVQEDRTSLRDQLEEALALRLQAETRAQERLTEAERQAALLATAREELSQQETLTEDSQRQVSALNAQVAQLRQQLSSLQGLLDLADEADVESQARIETLGQQLNAALAREAIEQKRRAELEAAERARLENYQSEFFGRLREVLGDREGIQIVGDRFVFSSEVLFPSGSATLSDAGRAQVDEVASLLNEVSDEIPDNIDWVIRVDGHTDDVPISGTGQFADNWELSQARALSVVRFMADELNFPEWRLAPTGFGEYRPVDPRQTPEARAANRRIELKLTER</sequence>
<dbReference type="PANTHER" id="PTHR30329:SF21">
    <property type="entry name" value="LIPOPROTEIN YIAD-RELATED"/>
    <property type="match status" value="1"/>
</dbReference>
<keyword evidence="2" id="KW-0175">Coiled coil</keyword>
<dbReference type="Pfam" id="PF00691">
    <property type="entry name" value="OmpA"/>
    <property type="match status" value="1"/>
</dbReference>
<dbReference type="AlphaFoldDB" id="A0A2R8BWF2"/>
<dbReference type="InterPro" id="IPR006665">
    <property type="entry name" value="OmpA-like"/>
</dbReference>
<dbReference type="RefSeq" id="WP_108894307.1">
    <property type="nucleotide sequence ID" value="NZ_ONZF01000004.1"/>
</dbReference>
<evidence type="ECO:0000256" key="3">
    <source>
        <dbReference type="SAM" id="Phobius"/>
    </source>
</evidence>
<name>A0A2R8BWF2_9RHOB</name>
<evidence type="ECO:0000313" key="6">
    <source>
        <dbReference type="Proteomes" id="UP000244912"/>
    </source>
</evidence>
<keyword evidence="3" id="KW-0812">Transmembrane</keyword>
<feature type="coiled-coil region" evidence="2">
    <location>
        <begin position="359"/>
        <end position="535"/>
    </location>
</feature>
<dbReference type="Gene3D" id="3.30.1330.60">
    <property type="entry name" value="OmpA-like domain"/>
    <property type="match status" value="1"/>
</dbReference>
<feature type="transmembrane region" description="Helical" evidence="3">
    <location>
        <begin position="20"/>
        <end position="44"/>
    </location>
</feature>
<dbReference type="InterPro" id="IPR036737">
    <property type="entry name" value="OmpA-like_sf"/>
</dbReference>
<dbReference type="PROSITE" id="PS51123">
    <property type="entry name" value="OMPA_2"/>
    <property type="match status" value="1"/>
</dbReference>
<organism evidence="5 6">
    <name type="scientific">Palleronia abyssalis</name>
    <dbReference type="NCBI Taxonomy" id="1501240"/>
    <lineage>
        <taxon>Bacteria</taxon>
        <taxon>Pseudomonadati</taxon>
        <taxon>Pseudomonadota</taxon>
        <taxon>Alphaproteobacteria</taxon>
        <taxon>Rhodobacterales</taxon>
        <taxon>Roseobacteraceae</taxon>
        <taxon>Palleronia</taxon>
    </lineage>
</organism>
<evidence type="ECO:0000313" key="5">
    <source>
        <dbReference type="EMBL" id="SPJ24482.1"/>
    </source>
</evidence>
<proteinExistence type="predicted"/>
<dbReference type="GO" id="GO:0016020">
    <property type="term" value="C:membrane"/>
    <property type="evidence" value="ECO:0007669"/>
    <property type="project" value="UniProtKB-UniRule"/>
</dbReference>
<keyword evidence="1 3" id="KW-0472">Membrane</keyword>
<evidence type="ECO:0000259" key="4">
    <source>
        <dbReference type="PROSITE" id="PS51123"/>
    </source>
</evidence>
<keyword evidence="3" id="KW-1133">Transmembrane helix</keyword>
<reference evidence="5 6" key="1">
    <citation type="submission" date="2018-03" db="EMBL/GenBank/DDBJ databases">
        <authorList>
            <person name="Keele B.F."/>
        </authorList>
    </citation>
    <scope>NUCLEOTIDE SEQUENCE [LARGE SCALE GENOMIC DNA]</scope>
    <source>
        <strain evidence="5 6">CECT 8504</strain>
    </source>
</reference>
<gene>
    <name evidence="5" type="primary">smc_2</name>
    <name evidence="5" type="ORF">PAA8504_02313</name>
</gene>
<feature type="coiled-coil region" evidence="2">
    <location>
        <begin position="48"/>
        <end position="173"/>
    </location>
</feature>
<evidence type="ECO:0000256" key="2">
    <source>
        <dbReference type="SAM" id="Coils"/>
    </source>
</evidence>
<dbReference type="PANTHER" id="PTHR30329">
    <property type="entry name" value="STATOR ELEMENT OF FLAGELLAR MOTOR COMPLEX"/>
    <property type="match status" value="1"/>
</dbReference>
<dbReference type="InterPro" id="IPR050330">
    <property type="entry name" value="Bact_OuterMem_StrucFunc"/>
</dbReference>
<dbReference type="OrthoDB" id="9815217at2"/>
<feature type="coiled-coil region" evidence="2">
    <location>
        <begin position="216"/>
        <end position="257"/>
    </location>
</feature>
<evidence type="ECO:0000256" key="1">
    <source>
        <dbReference type="PROSITE-ProRule" id="PRU00473"/>
    </source>
</evidence>
<protein>
    <submittedName>
        <fullName evidence="5">Chromosome partition protein Smc</fullName>
    </submittedName>
</protein>
<dbReference type="EMBL" id="ONZF01000004">
    <property type="protein sequence ID" value="SPJ24482.1"/>
    <property type="molecule type" value="Genomic_DNA"/>
</dbReference>
<dbReference type="SUPFAM" id="SSF103088">
    <property type="entry name" value="OmpA-like"/>
    <property type="match status" value="1"/>
</dbReference>
<dbReference type="CDD" id="cd07185">
    <property type="entry name" value="OmpA_C-like"/>
    <property type="match status" value="1"/>
</dbReference>
<dbReference type="NCBIfam" id="NF006542">
    <property type="entry name" value="PRK09039.1-1"/>
    <property type="match status" value="2"/>
</dbReference>